<feature type="compositionally biased region" description="Polar residues" evidence="1">
    <location>
        <begin position="171"/>
        <end position="185"/>
    </location>
</feature>
<dbReference type="PANTHER" id="PTHR31904">
    <property type="entry name" value="BYPASS OF STOP CODON PROTEIN 5-RELATED"/>
    <property type="match status" value="1"/>
</dbReference>
<dbReference type="InterPro" id="IPR022794">
    <property type="entry name" value="Bul1_C"/>
</dbReference>
<dbReference type="Pfam" id="PF04426">
    <property type="entry name" value="Bul1_C"/>
    <property type="match status" value="1"/>
</dbReference>
<evidence type="ECO:0000259" key="2">
    <source>
        <dbReference type="Pfam" id="PF04425"/>
    </source>
</evidence>
<feature type="domain" description="Bul1 C-terminal" evidence="3">
    <location>
        <begin position="802"/>
        <end position="919"/>
    </location>
</feature>
<feature type="compositionally biased region" description="Basic and acidic residues" evidence="1">
    <location>
        <begin position="10"/>
        <end position="23"/>
    </location>
</feature>
<evidence type="ECO:0000256" key="1">
    <source>
        <dbReference type="SAM" id="MobiDB-lite"/>
    </source>
</evidence>
<reference evidence="5" key="1">
    <citation type="submission" date="2016-05" db="EMBL/GenBank/DDBJ databases">
        <title>Comparative genomics of biotechnologically important yeasts.</title>
        <authorList>
            <consortium name="DOE Joint Genome Institute"/>
            <person name="Riley R."/>
            <person name="Haridas S."/>
            <person name="Wolfe K.H."/>
            <person name="Lopes M.R."/>
            <person name="Hittinger C.T."/>
            <person name="Goker M."/>
            <person name="Salamov A."/>
            <person name="Wisecaver J."/>
            <person name="Long T.M."/>
            <person name="Aerts A.L."/>
            <person name="Barry K."/>
            <person name="Choi C."/>
            <person name="Clum A."/>
            <person name="Coughlan A.Y."/>
            <person name="Deshpande S."/>
            <person name="Douglass A.P."/>
            <person name="Hanson S.J."/>
            <person name="Klenk H.-P."/>
            <person name="Labutti K."/>
            <person name="Lapidus A."/>
            <person name="Lindquist E."/>
            <person name="Lipzen A."/>
            <person name="Meier-Kolthoff J.P."/>
            <person name="Ohm R.A."/>
            <person name="Otillar R.P."/>
            <person name="Pangilinan J."/>
            <person name="Peng Y."/>
            <person name="Rokas A."/>
            <person name="Rosa C.A."/>
            <person name="Scheuner C."/>
            <person name="Sibirny A.A."/>
            <person name="Slot J.C."/>
            <person name="Stielow J.B."/>
            <person name="Sun H."/>
            <person name="Kurtzman C.P."/>
            <person name="Blackwell M."/>
            <person name="Grigoriev I.V."/>
            <person name="Jeffries T.W."/>
        </authorList>
    </citation>
    <scope>NUCLEOTIDE SEQUENCE [LARGE SCALE GENOMIC DNA]</scope>
    <source>
        <strain evidence="5">NRRL Y-1933</strain>
    </source>
</reference>
<feature type="region of interest" description="Disordered" evidence="1">
    <location>
        <begin position="1"/>
        <end position="95"/>
    </location>
</feature>
<dbReference type="EMBL" id="KV454542">
    <property type="protein sequence ID" value="ODV66288.1"/>
    <property type="molecule type" value="Genomic_DNA"/>
</dbReference>
<dbReference type="PANTHER" id="PTHR31904:SF1">
    <property type="entry name" value="BYPASS OF STOP CODON PROTEIN 5-RELATED"/>
    <property type="match status" value="1"/>
</dbReference>
<dbReference type="STRING" id="984485.A0A1E4RGB2"/>
<dbReference type="InterPro" id="IPR039634">
    <property type="entry name" value="Bul1-like"/>
</dbReference>
<organism evidence="4 5">
    <name type="scientific">Hyphopichia burtonii NRRL Y-1933</name>
    <dbReference type="NCBI Taxonomy" id="984485"/>
    <lineage>
        <taxon>Eukaryota</taxon>
        <taxon>Fungi</taxon>
        <taxon>Dikarya</taxon>
        <taxon>Ascomycota</taxon>
        <taxon>Saccharomycotina</taxon>
        <taxon>Pichiomycetes</taxon>
        <taxon>Debaryomycetaceae</taxon>
        <taxon>Hyphopichia</taxon>
    </lineage>
</organism>
<name>A0A1E4RGB2_9ASCO</name>
<feature type="region of interest" description="Disordered" evidence="1">
    <location>
        <begin position="144"/>
        <end position="231"/>
    </location>
</feature>
<dbReference type="Pfam" id="PF04425">
    <property type="entry name" value="Bul1_N"/>
    <property type="match status" value="1"/>
</dbReference>
<dbReference type="RefSeq" id="XP_020075355.1">
    <property type="nucleotide sequence ID" value="XM_020223600.1"/>
</dbReference>
<dbReference type="OrthoDB" id="2283785at2759"/>
<evidence type="ECO:0000259" key="3">
    <source>
        <dbReference type="Pfam" id="PF04426"/>
    </source>
</evidence>
<gene>
    <name evidence="4" type="ORF">HYPBUDRAFT_6700</name>
</gene>
<protein>
    <submittedName>
        <fullName evidence="4">Uncharacterized protein</fullName>
    </submittedName>
</protein>
<dbReference type="InterPro" id="IPR007519">
    <property type="entry name" value="Bul1_N"/>
</dbReference>
<dbReference type="Proteomes" id="UP000095085">
    <property type="component" value="Unassembled WGS sequence"/>
</dbReference>
<evidence type="ECO:0000313" key="4">
    <source>
        <dbReference type="EMBL" id="ODV66288.1"/>
    </source>
</evidence>
<feature type="domain" description="Bul1 N-terminal" evidence="2">
    <location>
        <begin position="109"/>
        <end position="582"/>
    </location>
</feature>
<evidence type="ECO:0000313" key="5">
    <source>
        <dbReference type="Proteomes" id="UP000095085"/>
    </source>
</evidence>
<sequence length="938" mass="106166">MPFHISKLSHISDNKTAKKEGKDLQPVLSNDPPSYDDSIHSSSSHSNTVTPITTPSNGGRLSPAPAITGNSSSSILRSVKSNPHQNKPYRPSKEQQGQIDLLNGINSLSSVSSGAQTEYFDVLPSFQMFQSILKRDDSQFSENLLIDPPVYGDTTHSSPTPPRSPPGRSGNENTNNVMDSVSQRLSDYGLGEDNSRPYEEEEENFLFSDEDPHPDGSNANSQTGSAEAVSTHETYGHTVLDNIDRLPQLNTSPIDIQIVVAKGVPQANAATEVETRLKEYTSGDLVNGYIIITNKSDKPVDFGLFTVSLEGTIKATERDLNISDFTLHKFKKVLIKKFLKMYDLNASYGYTHIPNSAGIEYEAFTNDEYDGCQLGLPDERILLPHVKYKKFFTFKFPTKLLDNNCVDNLLPHNLPPPSMGLDKTCFYNRGDTIQLNKALGYGFLNVRGTPLLTRDYAFDDVSISYTIEAKFIDKLDADNQDPLSQHEINDPNSDSNYVISKHNQYFLRFIPDLREQLEYFNQGYQLLTSTYETMGIDGKLFQNYIQLSSWRAIHELNSQIEREIDVRLASEELSIEEMKHKNLLIENRDFTTNTINQLDLKDHITRQIYYDRGNSWEVDDMLEYQDKRMISNKVPISVFGKKKKKILSSLVYIGKLRLYVKVPSKIFPYSSPKLLMKYNTPPEDNGAGIHSTITGQSVASSESLKPTSSVASNMLNIYHRKDNLTEVEIELVFEPTNNSNKPPLISQLETNLVFWSFNTEYPLPVEMNYDFFYKNGEKIEVKNPEASEEDDVEITRKNLQALKDQAKNYINFLKVNKTFISKSSFLYLKAIKSLGIKKDIIKDYFETLTLTTHNSLLNDESGWQIKQLPNQKFRYIKKLTIPLTTINKNNITLLPSFQSCLVGRIYCLQVVVKYKGSGGDQNEFADNIVRVDVPILVG</sequence>
<feature type="compositionally biased region" description="Polar residues" evidence="1">
    <location>
        <begin position="47"/>
        <end position="59"/>
    </location>
</feature>
<keyword evidence="5" id="KW-1185">Reference proteome</keyword>
<accession>A0A1E4RGB2</accession>
<dbReference type="GeneID" id="30998149"/>
<feature type="compositionally biased region" description="Polar residues" evidence="1">
    <location>
        <begin position="68"/>
        <end position="85"/>
    </location>
</feature>
<proteinExistence type="predicted"/>
<dbReference type="AlphaFoldDB" id="A0A1E4RGB2"/>